<dbReference type="SUPFAM" id="SSF102114">
    <property type="entry name" value="Radical SAM enzymes"/>
    <property type="match status" value="1"/>
</dbReference>
<feature type="binding site" evidence="5">
    <location>
        <position position="72"/>
    </location>
    <ligand>
        <name>[4Fe-4S] cluster</name>
        <dbReference type="ChEBI" id="CHEBI:49883"/>
        <note>4Fe-4S-S-AdoMet</note>
    </ligand>
</feature>
<evidence type="ECO:0000259" key="6">
    <source>
        <dbReference type="Pfam" id="PF04055"/>
    </source>
</evidence>
<keyword evidence="1 5" id="KW-0949">S-adenosyl-L-methionine</keyword>
<dbReference type="PANTHER" id="PTHR43075">
    <property type="entry name" value="FORMATE LYASE ACTIVATING ENZYME, PUTATIVE (AFU_ORTHOLOGUE AFUA_2G15630)-RELATED"/>
    <property type="match status" value="1"/>
</dbReference>
<dbReference type="GO" id="GO:0051536">
    <property type="term" value="F:iron-sulfur cluster binding"/>
    <property type="evidence" value="ECO:0007669"/>
    <property type="project" value="UniProtKB-KW"/>
</dbReference>
<dbReference type="CDD" id="cd01335">
    <property type="entry name" value="Radical_SAM"/>
    <property type="match status" value="1"/>
</dbReference>
<evidence type="ECO:0000256" key="5">
    <source>
        <dbReference type="PIRSR" id="PIRSR004869-50"/>
    </source>
</evidence>
<proteinExistence type="predicted"/>
<dbReference type="InterPro" id="IPR007197">
    <property type="entry name" value="rSAM"/>
</dbReference>
<keyword evidence="8" id="KW-1185">Reference proteome</keyword>
<dbReference type="PIRSF" id="PIRSF004869">
    <property type="entry name" value="PflX_prd"/>
    <property type="match status" value="1"/>
</dbReference>
<dbReference type="RefSeq" id="WP_154429683.1">
    <property type="nucleotide sequence ID" value="NZ_VUNI01000008.1"/>
</dbReference>
<accession>A0A6L5YS29</accession>
<dbReference type="AlphaFoldDB" id="A0A6L5YS29"/>
<dbReference type="Proteomes" id="UP000474024">
    <property type="component" value="Unassembled WGS sequence"/>
</dbReference>
<dbReference type="EMBL" id="VUNI01000008">
    <property type="protein sequence ID" value="MST74716.1"/>
    <property type="molecule type" value="Genomic_DNA"/>
</dbReference>
<keyword evidence="4 5" id="KW-0411">Iron-sulfur</keyword>
<evidence type="ECO:0000313" key="7">
    <source>
        <dbReference type="EMBL" id="MST74716.1"/>
    </source>
</evidence>
<feature type="binding site" evidence="5">
    <location>
        <position position="79"/>
    </location>
    <ligand>
        <name>[4Fe-4S] cluster</name>
        <dbReference type="ChEBI" id="CHEBI:49883"/>
        <note>4Fe-4S-S-AdoMet</note>
    </ligand>
</feature>
<protein>
    <submittedName>
        <fullName evidence="7">4Fe-4S cluster-binding domain-containing protein</fullName>
    </submittedName>
</protein>
<dbReference type="SFLD" id="SFLDS00029">
    <property type="entry name" value="Radical_SAM"/>
    <property type="match status" value="1"/>
</dbReference>
<dbReference type="InterPro" id="IPR058240">
    <property type="entry name" value="rSAM_sf"/>
</dbReference>
<name>A0A6L5YS29_9FIRM</name>
<dbReference type="GO" id="GO:0046872">
    <property type="term" value="F:metal ion binding"/>
    <property type="evidence" value="ECO:0007669"/>
    <property type="project" value="UniProtKB-KW"/>
</dbReference>
<gene>
    <name evidence="7" type="ORF">FYJ75_06625</name>
</gene>
<evidence type="ECO:0000256" key="1">
    <source>
        <dbReference type="ARBA" id="ARBA00022691"/>
    </source>
</evidence>
<sequence>MRKESTDFAEFRRIYTKCTLCPRKCEADRSRQMGGVCGVGDQLKLARAALHYWEEPCISGTNGSGAVFFSGCALHCVFCQNEEIAQGLAGKEISDERLTEIFLELQEKGANNINLVTPGQYVPHIIKSVQSAKDQGLSIPIVYNTGSYESVDTLRALEGIVDVYLPDFKYMDAKISKKYSHAEDYAIVAKAAIAEMVRQQPKAYFYPEKGIEKEKEGKYITEAEDGYLIAKGVIVRQLLLPGLLSDAKKIVRYLVDTYGDQIYLSLMSQYTPLKQVENYPELNRKVTDREYEKYLDYAISLGVTHGFIQEGDVAKDSFIPAFDCEGV</sequence>
<feature type="domain" description="Radical SAM core" evidence="6">
    <location>
        <begin position="68"/>
        <end position="185"/>
    </location>
</feature>
<evidence type="ECO:0000256" key="3">
    <source>
        <dbReference type="ARBA" id="ARBA00023004"/>
    </source>
</evidence>
<keyword evidence="2 5" id="KW-0479">Metal-binding</keyword>
<dbReference type="InterPro" id="IPR016431">
    <property type="entry name" value="Pyrv-formate_lyase-activ_prd"/>
</dbReference>
<comment type="caution">
    <text evidence="7">The sequence shown here is derived from an EMBL/GenBank/DDBJ whole genome shotgun (WGS) entry which is preliminary data.</text>
</comment>
<comment type="cofactor">
    <cofactor evidence="5">
        <name>[4Fe-4S] cluster</name>
        <dbReference type="ChEBI" id="CHEBI:49883"/>
    </cofactor>
    <text evidence="5">Binds 1 [4Fe-4S] cluster. The cluster is coordinated with 3 cysteines and an exchangeable S-adenosyl-L-methionine.</text>
</comment>
<dbReference type="InterPro" id="IPR040085">
    <property type="entry name" value="MJ0674-like"/>
</dbReference>
<keyword evidence="3 5" id="KW-0408">Iron</keyword>
<dbReference type="SFLD" id="SFLDG01099">
    <property type="entry name" value="Uncharacterised_Radical_SAM_Su"/>
    <property type="match status" value="1"/>
</dbReference>
<dbReference type="Pfam" id="PF04055">
    <property type="entry name" value="Radical_SAM"/>
    <property type="match status" value="1"/>
</dbReference>
<reference evidence="7 8" key="1">
    <citation type="submission" date="2019-08" db="EMBL/GenBank/DDBJ databases">
        <title>In-depth cultivation of the pig gut microbiome towards novel bacterial diversity and tailored functional studies.</title>
        <authorList>
            <person name="Wylensek D."/>
            <person name="Hitch T.C.A."/>
            <person name="Clavel T."/>
        </authorList>
    </citation>
    <scope>NUCLEOTIDE SEQUENCE [LARGE SCALE GENOMIC DNA]</scope>
    <source>
        <strain evidence="7 8">MUC/MUC-530-WT-4D</strain>
    </source>
</reference>
<dbReference type="InterPro" id="IPR013785">
    <property type="entry name" value="Aldolase_TIM"/>
</dbReference>
<evidence type="ECO:0000256" key="4">
    <source>
        <dbReference type="ARBA" id="ARBA00023014"/>
    </source>
</evidence>
<feature type="binding site" evidence="5">
    <location>
        <position position="76"/>
    </location>
    <ligand>
        <name>[4Fe-4S] cluster</name>
        <dbReference type="ChEBI" id="CHEBI:49883"/>
        <note>4Fe-4S-S-AdoMet</note>
    </ligand>
</feature>
<dbReference type="Gene3D" id="3.20.20.70">
    <property type="entry name" value="Aldolase class I"/>
    <property type="match status" value="1"/>
</dbReference>
<organism evidence="7 8">
    <name type="scientific">Roseburia porci</name>
    <dbReference type="NCBI Taxonomy" id="2605790"/>
    <lineage>
        <taxon>Bacteria</taxon>
        <taxon>Bacillati</taxon>
        <taxon>Bacillota</taxon>
        <taxon>Clostridia</taxon>
        <taxon>Lachnospirales</taxon>
        <taxon>Lachnospiraceae</taxon>
        <taxon>Roseburia</taxon>
    </lineage>
</organism>
<dbReference type="PANTHER" id="PTHR43075:SF1">
    <property type="entry name" value="FORMATE LYASE ACTIVATING ENZYME, PUTATIVE (AFU_ORTHOLOGUE AFUA_2G15630)-RELATED"/>
    <property type="match status" value="1"/>
</dbReference>
<evidence type="ECO:0000313" key="8">
    <source>
        <dbReference type="Proteomes" id="UP000474024"/>
    </source>
</evidence>
<evidence type="ECO:0000256" key="2">
    <source>
        <dbReference type="ARBA" id="ARBA00022723"/>
    </source>
</evidence>
<dbReference type="GO" id="GO:0003824">
    <property type="term" value="F:catalytic activity"/>
    <property type="evidence" value="ECO:0007669"/>
    <property type="project" value="InterPro"/>
</dbReference>